<sequence>MVLPKLLWGLLGAGHAIFDGTYLQHNVSGVAYFRLMTELITSPSDKSSYRMLRLENGLYVLLVSSSMAREATAALDVHTGYRDDPSHVAGLAHLVEHLLFTGSRKYPEKDGFEVVSNPHRTSLKD</sequence>
<organism evidence="1 2">
    <name type="scientific">Entomophthora muscae</name>
    <dbReference type="NCBI Taxonomy" id="34485"/>
    <lineage>
        <taxon>Eukaryota</taxon>
        <taxon>Fungi</taxon>
        <taxon>Fungi incertae sedis</taxon>
        <taxon>Zoopagomycota</taxon>
        <taxon>Entomophthoromycotina</taxon>
        <taxon>Entomophthoromycetes</taxon>
        <taxon>Entomophthorales</taxon>
        <taxon>Entomophthoraceae</taxon>
        <taxon>Entomophthora</taxon>
    </lineage>
</organism>
<comment type="caution">
    <text evidence="1">The sequence shown here is derived from an EMBL/GenBank/DDBJ whole genome shotgun (WGS) entry which is preliminary data.</text>
</comment>
<protein>
    <submittedName>
        <fullName evidence="1">Uncharacterized protein</fullName>
    </submittedName>
</protein>
<accession>A0ACC2T3W5</accession>
<proteinExistence type="predicted"/>
<keyword evidence="2" id="KW-1185">Reference proteome</keyword>
<dbReference type="EMBL" id="QTSX02003636">
    <property type="protein sequence ID" value="KAJ9069369.1"/>
    <property type="molecule type" value="Genomic_DNA"/>
</dbReference>
<dbReference type="Proteomes" id="UP001165960">
    <property type="component" value="Unassembled WGS sequence"/>
</dbReference>
<evidence type="ECO:0000313" key="2">
    <source>
        <dbReference type="Proteomes" id="UP001165960"/>
    </source>
</evidence>
<name>A0ACC2T3W5_9FUNG</name>
<evidence type="ECO:0000313" key="1">
    <source>
        <dbReference type="EMBL" id="KAJ9069369.1"/>
    </source>
</evidence>
<reference evidence="1" key="1">
    <citation type="submission" date="2022-04" db="EMBL/GenBank/DDBJ databases">
        <title>Genome of the entomopathogenic fungus Entomophthora muscae.</title>
        <authorList>
            <person name="Elya C."/>
            <person name="Lovett B.R."/>
            <person name="Lee E."/>
            <person name="Macias A.M."/>
            <person name="Hajek A.E."/>
            <person name="De Bivort B.L."/>
            <person name="Kasson M.T."/>
            <person name="De Fine Licht H.H."/>
            <person name="Stajich J.E."/>
        </authorList>
    </citation>
    <scope>NUCLEOTIDE SEQUENCE</scope>
    <source>
        <strain evidence="1">Berkeley</strain>
    </source>
</reference>
<gene>
    <name evidence="1" type="ORF">DSO57_1019202</name>
</gene>